<dbReference type="EMBL" id="AUZZ01011017">
    <property type="protein sequence ID" value="EQD27701.1"/>
    <property type="molecule type" value="Genomic_DNA"/>
</dbReference>
<dbReference type="InterPro" id="IPR029261">
    <property type="entry name" value="Transposase_Znf"/>
</dbReference>
<dbReference type="InterPro" id="IPR032877">
    <property type="entry name" value="Transposase_HTH"/>
</dbReference>
<evidence type="ECO:0000313" key="5">
    <source>
        <dbReference type="EMBL" id="EQD76109.1"/>
    </source>
</evidence>
<dbReference type="PANTHER" id="PTHR33498:SF1">
    <property type="entry name" value="TRANSPOSASE FOR INSERTION SEQUENCE ELEMENT IS1557"/>
    <property type="match status" value="1"/>
</dbReference>
<evidence type="ECO:0000259" key="1">
    <source>
        <dbReference type="Pfam" id="PF01610"/>
    </source>
</evidence>
<evidence type="ECO:0000259" key="2">
    <source>
        <dbReference type="Pfam" id="PF13542"/>
    </source>
</evidence>
<dbReference type="Pfam" id="PF01610">
    <property type="entry name" value="DDE_Tnp_ISL3"/>
    <property type="match status" value="1"/>
</dbReference>
<evidence type="ECO:0000313" key="4">
    <source>
        <dbReference type="EMBL" id="EQD27701.1"/>
    </source>
</evidence>
<dbReference type="InterPro" id="IPR047951">
    <property type="entry name" value="Transpos_ISL3"/>
</dbReference>
<gene>
    <name evidence="5" type="ORF">B1A_03481</name>
    <name evidence="4" type="ORF">B2A_15136</name>
</gene>
<accession>T0XY54</accession>
<evidence type="ECO:0000259" key="3">
    <source>
        <dbReference type="Pfam" id="PF14690"/>
    </source>
</evidence>
<organism evidence="4">
    <name type="scientific">mine drainage metagenome</name>
    <dbReference type="NCBI Taxonomy" id="410659"/>
    <lineage>
        <taxon>unclassified sequences</taxon>
        <taxon>metagenomes</taxon>
        <taxon>ecological metagenomes</taxon>
    </lineage>
</organism>
<feature type="domain" description="Transposase IS204/IS1001/IS1096/IS1165 helix-turn-helix" evidence="2">
    <location>
        <begin position="74"/>
        <end position="124"/>
    </location>
</feature>
<dbReference type="EMBL" id="AUZX01002556">
    <property type="protein sequence ID" value="EQD76109.1"/>
    <property type="molecule type" value="Genomic_DNA"/>
</dbReference>
<reference evidence="4" key="2">
    <citation type="journal article" date="2014" name="ISME J.">
        <title>Microbial stratification in low pH oxic and suboxic macroscopic growths along an acid mine drainage.</title>
        <authorList>
            <person name="Mendez-Garcia C."/>
            <person name="Mesa V."/>
            <person name="Sprenger R.R."/>
            <person name="Richter M."/>
            <person name="Diez M.S."/>
            <person name="Solano J."/>
            <person name="Bargiela R."/>
            <person name="Golyshina O.V."/>
            <person name="Manteca A."/>
            <person name="Ramos J.L."/>
            <person name="Gallego J.R."/>
            <person name="Llorente I."/>
            <person name="Martins Dos Santos V.A."/>
            <person name="Jensen O.N."/>
            <person name="Pelaez A.I."/>
            <person name="Sanchez J."/>
            <person name="Ferrer M."/>
        </authorList>
    </citation>
    <scope>NUCLEOTIDE SEQUENCE</scope>
</reference>
<feature type="domain" description="Transposase IS204/IS1001/IS1096/IS1165 zinc-finger" evidence="3">
    <location>
        <begin position="25"/>
        <end position="69"/>
    </location>
</feature>
<sequence length="396" mass="46024">MARVDLDVKRQRIDVWLEHGGIGSFACPQCGKKLSLYDHKEEREWRHLDTMQLQTWVHARMPRVECPDHGVKQVEVSWAEPGSRFTKFFERFAIDVGQETDTKGASKILRLSWDEAWGIQERAVERGIARKPPLVLRLMGVDEKSVGHGQQYATLVYNLEKGTVEWIGEERKKETLDRFFQTLTQEQRTAIEGVALDMWDPFITSTLEHVPGAKEKLVFDRFHIMKHANEGVDKVRKSENRELWKDGDPTLKGSKYIWLYRGENLPEKYQDRFAALQALHLKTGRAYALKEALAELWSYVSPGWARSYWKRWYFWATHSRLDPMKRVATMIKDHLTGVMNYFAHRITNAVAEGLNSKIATIQKMAYGYRNKSHFRTAVLFRCGGLDLYPETHPIPG</sequence>
<reference evidence="4" key="1">
    <citation type="submission" date="2013-08" db="EMBL/GenBank/DDBJ databases">
        <authorList>
            <person name="Mendez C."/>
            <person name="Richter M."/>
            <person name="Ferrer M."/>
            <person name="Sanchez J."/>
        </authorList>
    </citation>
    <scope>NUCLEOTIDE SEQUENCE</scope>
</reference>
<dbReference type="AlphaFoldDB" id="T0XY54"/>
<dbReference type="InterPro" id="IPR002560">
    <property type="entry name" value="Transposase_DDE"/>
</dbReference>
<comment type="caution">
    <text evidence="4">The sequence shown here is derived from an EMBL/GenBank/DDBJ whole genome shotgun (WGS) entry which is preliminary data.</text>
</comment>
<feature type="domain" description="Transposase IS204/IS1001/IS1096/IS1165 DDE" evidence="1">
    <location>
        <begin position="139"/>
        <end position="377"/>
    </location>
</feature>
<name>T0XY54_9ZZZZ</name>
<dbReference type="Pfam" id="PF13542">
    <property type="entry name" value="HTH_Tnp_ISL3"/>
    <property type="match status" value="1"/>
</dbReference>
<dbReference type="PANTHER" id="PTHR33498">
    <property type="entry name" value="TRANSPOSASE FOR INSERTION SEQUENCE ELEMENT IS1557"/>
    <property type="match status" value="1"/>
</dbReference>
<proteinExistence type="predicted"/>
<protein>
    <submittedName>
        <fullName evidence="5">ISBma1, transposase</fullName>
    </submittedName>
    <submittedName>
        <fullName evidence="4">Transposase, IS204/IS1001/IS1096/IS1165 family protein</fullName>
    </submittedName>
</protein>
<dbReference type="NCBIfam" id="NF033550">
    <property type="entry name" value="transpos_ISL3"/>
    <property type="match status" value="1"/>
</dbReference>
<dbReference type="Pfam" id="PF14690">
    <property type="entry name" value="Zn_ribbon_ISL3"/>
    <property type="match status" value="1"/>
</dbReference>